<reference evidence="3" key="1">
    <citation type="submission" date="2016-10" db="EMBL/GenBank/DDBJ databases">
        <authorList>
            <person name="Varghese N."/>
            <person name="Submissions S."/>
        </authorList>
    </citation>
    <scope>NUCLEOTIDE SEQUENCE [LARGE SCALE GENOMIC DNA]</scope>
    <source>
        <strain evidence="3">CGMCC 1.10121</strain>
    </source>
</reference>
<sequence>MLSLLVTYALLAVEPDLNSSTVFRLGVFVFCGLLLGRAVGWYVGFPWEHVGVSVVSWVVAVAVGLWWFDHRGAQWVARERERGEQTA</sequence>
<keyword evidence="1" id="KW-0812">Transmembrane</keyword>
<accession>A0A1H8SS41</accession>
<feature type="transmembrane region" description="Helical" evidence="1">
    <location>
        <begin position="25"/>
        <end position="43"/>
    </location>
</feature>
<keyword evidence="3" id="KW-1185">Reference proteome</keyword>
<dbReference type="EMBL" id="FODV01000005">
    <property type="protein sequence ID" value="SEO81512.1"/>
    <property type="molecule type" value="Genomic_DNA"/>
</dbReference>
<dbReference type="Proteomes" id="UP000199126">
    <property type="component" value="Unassembled WGS sequence"/>
</dbReference>
<evidence type="ECO:0000256" key="1">
    <source>
        <dbReference type="SAM" id="Phobius"/>
    </source>
</evidence>
<evidence type="ECO:0000313" key="3">
    <source>
        <dbReference type="Proteomes" id="UP000199126"/>
    </source>
</evidence>
<gene>
    <name evidence="2" type="ORF">SAMN04487948_105294</name>
</gene>
<proteinExistence type="predicted"/>
<feature type="transmembrane region" description="Helical" evidence="1">
    <location>
        <begin position="50"/>
        <end position="68"/>
    </location>
</feature>
<keyword evidence="1" id="KW-1133">Transmembrane helix</keyword>
<organism evidence="2 3">
    <name type="scientific">Halogranum amylolyticum</name>
    <dbReference type="NCBI Taxonomy" id="660520"/>
    <lineage>
        <taxon>Archaea</taxon>
        <taxon>Methanobacteriati</taxon>
        <taxon>Methanobacteriota</taxon>
        <taxon>Stenosarchaea group</taxon>
        <taxon>Halobacteria</taxon>
        <taxon>Halobacteriales</taxon>
        <taxon>Haloferacaceae</taxon>
    </lineage>
</organism>
<name>A0A1H8SS41_9EURY</name>
<keyword evidence="1" id="KW-0472">Membrane</keyword>
<dbReference type="AlphaFoldDB" id="A0A1H8SS41"/>
<evidence type="ECO:0000313" key="2">
    <source>
        <dbReference type="EMBL" id="SEO81512.1"/>
    </source>
</evidence>
<protein>
    <submittedName>
        <fullName evidence="2">Uncharacterized protein</fullName>
    </submittedName>
</protein>